<sequence length="191" mass="20502">MLNLNQNQLKNLAESQLKGHRTIIYLVALLLLIGGVVCITNPIVSGIAFSSLIGVMLLISGVAVILNIVFNRLYANVSVFFSLIAGIAYLILGYAFITDPLQSLLFLAVFVAVLFIIGGVIRLFVGAKLFSSAAGMMNILIGILDFIIAYMLLSGNAQTSITLLTLFIGIELLFSSFNLFLLAGALKKNAK</sequence>
<dbReference type="EMBL" id="LVIE01000167">
    <property type="protein sequence ID" value="OHT24118.1"/>
    <property type="molecule type" value="Genomic_DNA"/>
</dbReference>
<protein>
    <submittedName>
        <fullName evidence="2">Acid-resistance protein</fullName>
    </submittedName>
</protein>
<dbReference type="GO" id="GO:0005886">
    <property type="term" value="C:plasma membrane"/>
    <property type="evidence" value="ECO:0007669"/>
    <property type="project" value="TreeGrafter"/>
</dbReference>
<organism evidence="2 3">
    <name type="scientific">Providencia stuartii</name>
    <dbReference type="NCBI Taxonomy" id="588"/>
    <lineage>
        <taxon>Bacteria</taxon>
        <taxon>Pseudomonadati</taxon>
        <taxon>Pseudomonadota</taxon>
        <taxon>Gammaproteobacteria</taxon>
        <taxon>Enterobacterales</taxon>
        <taxon>Morganellaceae</taxon>
        <taxon>Providencia</taxon>
    </lineage>
</organism>
<dbReference type="AlphaFoldDB" id="A0A1S1HPU4"/>
<proteinExistence type="predicted"/>
<keyword evidence="1" id="KW-0472">Membrane</keyword>
<dbReference type="RefSeq" id="WP_070927861.1">
    <property type="nucleotide sequence ID" value="NZ_CANMXG010000001.1"/>
</dbReference>
<evidence type="ECO:0000313" key="2">
    <source>
        <dbReference type="EMBL" id="OHT24118.1"/>
    </source>
</evidence>
<dbReference type="InterPro" id="IPR052712">
    <property type="entry name" value="Acid_resist_chaperone_HdeD"/>
</dbReference>
<feature type="transmembrane region" description="Helical" evidence="1">
    <location>
        <begin position="77"/>
        <end position="97"/>
    </location>
</feature>
<feature type="transmembrane region" description="Helical" evidence="1">
    <location>
        <begin position="161"/>
        <end position="186"/>
    </location>
</feature>
<evidence type="ECO:0000256" key="1">
    <source>
        <dbReference type="SAM" id="Phobius"/>
    </source>
</evidence>
<feature type="transmembrane region" description="Helical" evidence="1">
    <location>
        <begin position="49"/>
        <end position="70"/>
    </location>
</feature>
<dbReference type="Proteomes" id="UP000179588">
    <property type="component" value="Unassembled WGS sequence"/>
</dbReference>
<dbReference type="PANTHER" id="PTHR34989">
    <property type="entry name" value="PROTEIN HDED"/>
    <property type="match status" value="1"/>
</dbReference>
<feature type="transmembrane region" description="Helical" evidence="1">
    <location>
        <begin position="23"/>
        <end position="43"/>
    </location>
</feature>
<dbReference type="PANTHER" id="PTHR34989:SF1">
    <property type="entry name" value="PROTEIN HDED"/>
    <property type="match status" value="1"/>
</dbReference>
<evidence type="ECO:0000313" key="3">
    <source>
        <dbReference type="Proteomes" id="UP000179588"/>
    </source>
</evidence>
<keyword evidence="1" id="KW-1133">Transmembrane helix</keyword>
<name>A0A1S1HPU4_PROST</name>
<keyword evidence="1" id="KW-0812">Transmembrane</keyword>
<comment type="caution">
    <text evidence="2">The sequence shown here is derived from an EMBL/GenBank/DDBJ whole genome shotgun (WGS) entry which is preliminary data.</text>
</comment>
<feature type="transmembrane region" description="Helical" evidence="1">
    <location>
        <begin position="103"/>
        <end position="125"/>
    </location>
</feature>
<dbReference type="Pfam" id="PF03729">
    <property type="entry name" value="DUF308"/>
    <property type="match status" value="1"/>
</dbReference>
<dbReference type="InterPro" id="IPR005325">
    <property type="entry name" value="DUF308_memb"/>
</dbReference>
<reference evidence="2 3" key="1">
    <citation type="submission" date="2016-03" db="EMBL/GenBank/DDBJ databases">
        <title>Genome sequence of Providencia stuartii strain, isolated from the salivary glands of larval Lucilia sericata.</title>
        <authorList>
            <person name="Yuan Y."/>
            <person name="Zhang Y."/>
            <person name="Fu S."/>
            <person name="Crippen T.L."/>
            <person name="Visi D."/>
            <person name="Benbow M.E."/>
            <person name="Allen M."/>
            <person name="Tomberlin J.K."/>
            <person name="Sze S.-H."/>
            <person name="Tarone A.M."/>
        </authorList>
    </citation>
    <scope>NUCLEOTIDE SEQUENCE [LARGE SCALE GENOMIC DNA]</scope>
    <source>
        <strain evidence="2 3">Crippen</strain>
    </source>
</reference>
<feature type="transmembrane region" description="Helical" evidence="1">
    <location>
        <begin position="137"/>
        <end position="155"/>
    </location>
</feature>
<keyword evidence="3" id="KW-1185">Reference proteome</keyword>
<gene>
    <name evidence="2" type="ORF">A3Q29_19215</name>
</gene>
<accession>A0A1S1HPU4</accession>